<dbReference type="PANTHER" id="PTHR45339:SF1">
    <property type="entry name" value="HYBRID SIGNAL TRANSDUCTION HISTIDINE KINASE J"/>
    <property type="match status" value="1"/>
</dbReference>
<dbReference type="InterPro" id="IPR001789">
    <property type="entry name" value="Sig_transdc_resp-reg_receiver"/>
</dbReference>
<accession>A0ABX5WW45</accession>
<dbReference type="SMART" id="SM00448">
    <property type="entry name" value="REC"/>
    <property type="match status" value="1"/>
</dbReference>
<dbReference type="Gene3D" id="3.40.50.2300">
    <property type="match status" value="1"/>
</dbReference>
<protein>
    <submittedName>
        <fullName evidence="5">Response regulator</fullName>
    </submittedName>
</protein>
<dbReference type="Pfam" id="PF00072">
    <property type="entry name" value="Response_reg"/>
    <property type="match status" value="1"/>
</dbReference>
<proteinExistence type="predicted"/>
<dbReference type="Proteomes" id="UP000315947">
    <property type="component" value="Chromosome"/>
</dbReference>
<evidence type="ECO:0000313" key="6">
    <source>
        <dbReference type="Proteomes" id="UP000315947"/>
    </source>
</evidence>
<evidence type="ECO:0000313" key="5">
    <source>
        <dbReference type="EMBL" id="QDO83325.1"/>
    </source>
</evidence>
<keyword evidence="1 3" id="KW-0597">Phosphoprotein</keyword>
<keyword evidence="6" id="KW-1185">Reference proteome</keyword>
<sequence length="157" mass="18095">MTMTKKRIKAKKRILIADDDPISRRVNKDIFTSFGFDVDLVVNGREAIECFKLSLQEHSPYSLICLDMVMPFFDGTYALNEIRLMEANNTDVKTVPIPIAMMTSKKCKRNRNSILSVKNLINAYLLKPLSIDVMDELLIKLNIKPQERRPVYPFLTV</sequence>
<dbReference type="InterPro" id="IPR011006">
    <property type="entry name" value="CheY-like_superfamily"/>
</dbReference>
<reference evidence="5 6" key="1">
    <citation type="submission" date="2019-07" db="EMBL/GenBank/DDBJ databases">
        <title>Shewanella sp. YLB-06 whole genomic sequence.</title>
        <authorList>
            <person name="Yu L."/>
        </authorList>
    </citation>
    <scope>NUCLEOTIDE SEQUENCE [LARGE SCALE GENOMIC DNA]</scope>
    <source>
        <strain evidence="5 6">YLB-06</strain>
    </source>
</reference>
<feature type="domain" description="Response regulatory" evidence="4">
    <location>
        <begin position="13"/>
        <end position="142"/>
    </location>
</feature>
<organism evidence="5 6">
    <name type="scientific">Shewanella psychropiezotolerans</name>
    <dbReference type="NCBI Taxonomy" id="2593655"/>
    <lineage>
        <taxon>Bacteria</taxon>
        <taxon>Pseudomonadati</taxon>
        <taxon>Pseudomonadota</taxon>
        <taxon>Gammaproteobacteria</taxon>
        <taxon>Alteromonadales</taxon>
        <taxon>Shewanellaceae</taxon>
        <taxon>Shewanella</taxon>
    </lineage>
</organism>
<feature type="modified residue" description="4-aspartylphosphate" evidence="3">
    <location>
        <position position="67"/>
    </location>
</feature>
<dbReference type="CDD" id="cd17546">
    <property type="entry name" value="REC_hyHK_CKI1_RcsC-like"/>
    <property type="match status" value="1"/>
</dbReference>
<evidence type="ECO:0000256" key="3">
    <source>
        <dbReference type="PROSITE-ProRule" id="PRU00169"/>
    </source>
</evidence>
<dbReference type="SUPFAM" id="SSF52172">
    <property type="entry name" value="CheY-like"/>
    <property type="match status" value="1"/>
</dbReference>
<name>A0ABX5WW45_9GAMM</name>
<dbReference type="PANTHER" id="PTHR45339">
    <property type="entry name" value="HYBRID SIGNAL TRANSDUCTION HISTIDINE KINASE J"/>
    <property type="match status" value="1"/>
</dbReference>
<evidence type="ECO:0000259" key="4">
    <source>
        <dbReference type="PROSITE" id="PS50110"/>
    </source>
</evidence>
<dbReference type="PROSITE" id="PS50110">
    <property type="entry name" value="RESPONSE_REGULATORY"/>
    <property type="match status" value="1"/>
</dbReference>
<evidence type="ECO:0000256" key="2">
    <source>
        <dbReference type="ARBA" id="ARBA00023012"/>
    </source>
</evidence>
<dbReference type="EMBL" id="CP041614">
    <property type="protein sequence ID" value="QDO83325.1"/>
    <property type="molecule type" value="Genomic_DNA"/>
</dbReference>
<keyword evidence="2" id="KW-0902">Two-component regulatory system</keyword>
<gene>
    <name evidence="5" type="ORF">FM037_08915</name>
</gene>
<evidence type="ECO:0000256" key="1">
    <source>
        <dbReference type="ARBA" id="ARBA00022553"/>
    </source>
</evidence>